<dbReference type="InterPro" id="IPR001841">
    <property type="entry name" value="Znf_RING"/>
</dbReference>
<reference evidence="11" key="1">
    <citation type="submission" date="2025-08" db="UniProtKB">
        <authorList>
            <consortium name="Ensembl"/>
        </authorList>
    </citation>
    <scope>IDENTIFICATION</scope>
</reference>
<dbReference type="Ensembl" id="ENSOSIT00000011835.1">
    <property type="protein sequence ID" value="ENSOSIP00000011148.1"/>
    <property type="gene ID" value="ENSOSIG00000006719.1"/>
</dbReference>
<dbReference type="InterPro" id="IPR017907">
    <property type="entry name" value="Znf_RING_CS"/>
</dbReference>
<dbReference type="AlphaFoldDB" id="A0A8C7XDR7"/>
<dbReference type="Pfam" id="PF13765">
    <property type="entry name" value="PRY"/>
    <property type="match status" value="1"/>
</dbReference>
<evidence type="ECO:0000256" key="4">
    <source>
        <dbReference type="ARBA" id="ARBA00022723"/>
    </source>
</evidence>
<reference evidence="11" key="2">
    <citation type="submission" date="2025-09" db="UniProtKB">
        <authorList>
            <consortium name="Ensembl"/>
        </authorList>
    </citation>
    <scope>IDENTIFICATION</scope>
</reference>
<dbReference type="InterPro" id="IPR018957">
    <property type="entry name" value="Znf_C3HC4_RING-type"/>
</dbReference>
<dbReference type="InterPro" id="IPR006574">
    <property type="entry name" value="PRY"/>
</dbReference>
<evidence type="ECO:0000259" key="9">
    <source>
        <dbReference type="PROSITE" id="PS50089"/>
    </source>
</evidence>
<dbReference type="Gene3D" id="3.30.40.10">
    <property type="entry name" value="Zinc/RING finger domain, C3HC4 (zinc finger)"/>
    <property type="match status" value="1"/>
</dbReference>
<accession>A0A8C7XDR7</accession>
<dbReference type="Gene3D" id="2.60.120.920">
    <property type="match status" value="1"/>
</dbReference>
<dbReference type="CDD" id="cd12905">
    <property type="entry name" value="SPRY_PRY_A33L"/>
    <property type="match status" value="1"/>
</dbReference>
<sequence length="475" mass="54920">MRNIFVGIKKEFCFFFPEKEERCFYFHFSVWTDLGEEIHSIMAAAAPSSSSKGSLREDLTCAICCDLFREPVMLPCMHHFCKPCISRYWRGTLGPVSCPQCRKEFHSKQFQTNFLVAAMVEKVRATTSDSYTKSLEKKLREMMESHRQRKENFILGVRKDKDLINVINRVGTDIKTRIKGEFQALHQILEEEKTSMLEQVTREQEEQLEKVQRHLEASESAITDLEENMQVLQQFSSAMDNIEPAELPQLRPFSHVDRVHHFDVDAFSNRYLAPLQYMTWRRMFKSLRPGLSPLTFDVDTAHPSIHVSRDKTAAVECDFMTQHACHSKRFLQCVNVLAEQSFHSGRHYWEVEVGSSAKWDLGVASEAVDRRARIKLSPENGYWTLRLRNRSEYSAGTQPWTRLQVSCSPQRLGVYLDCDESKVSFYNADDMSLIYTFKNGPRGKVFPFFSPCISDGRHGLQPIKLLHHPAVSLHG</sequence>
<dbReference type="Proteomes" id="UP000694383">
    <property type="component" value="Unplaced"/>
</dbReference>
<evidence type="ECO:0000259" key="10">
    <source>
        <dbReference type="PROSITE" id="PS50188"/>
    </source>
</evidence>
<comment type="subcellular location">
    <subcellularLocation>
        <location evidence="1">Cytoplasm</location>
    </subcellularLocation>
</comment>
<dbReference type="PROSITE" id="PS50188">
    <property type="entry name" value="B302_SPRY"/>
    <property type="match status" value="1"/>
</dbReference>
<keyword evidence="12" id="KW-1185">Reference proteome</keyword>
<dbReference type="InterPro" id="IPR050143">
    <property type="entry name" value="TRIM/RBCC"/>
</dbReference>
<protein>
    <submittedName>
        <fullName evidence="11">Tripartite motif containing 105</fullName>
    </submittedName>
</protein>
<evidence type="ECO:0000256" key="8">
    <source>
        <dbReference type="SAM" id="Coils"/>
    </source>
</evidence>
<dbReference type="GO" id="GO:0005737">
    <property type="term" value="C:cytoplasm"/>
    <property type="evidence" value="ECO:0007669"/>
    <property type="project" value="UniProtKB-SubCell"/>
</dbReference>
<dbReference type="InterPro" id="IPR003877">
    <property type="entry name" value="SPRY_dom"/>
</dbReference>
<keyword evidence="6" id="KW-0862">Zinc</keyword>
<dbReference type="InterPro" id="IPR043136">
    <property type="entry name" value="B30.2/SPRY_sf"/>
</dbReference>
<dbReference type="SMART" id="SM00449">
    <property type="entry name" value="SPRY"/>
    <property type="match status" value="1"/>
</dbReference>
<evidence type="ECO:0000256" key="2">
    <source>
        <dbReference type="ARBA" id="ARBA00008518"/>
    </source>
</evidence>
<dbReference type="InterPro" id="IPR001870">
    <property type="entry name" value="B30.2/SPRY"/>
</dbReference>
<dbReference type="PROSITE" id="PS50089">
    <property type="entry name" value="ZF_RING_2"/>
    <property type="match status" value="1"/>
</dbReference>
<evidence type="ECO:0000256" key="6">
    <source>
        <dbReference type="ARBA" id="ARBA00022833"/>
    </source>
</evidence>
<dbReference type="InterPro" id="IPR013320">
    <property type="entry name" value="ConA-like_dom_sf"/>
</dbReference>
<dbReference type="PRINTS" id="PR01407">
    <property type="entry name" value="BUTYPHLNCDUF"/>
</dbReference>
<evidence type="ECO:0000313" key="12">
    <source>
        <dbReference type="Proteomes" id="UP000694383"/>
    </source>
</evidence>
<evidence type="ECO:0000256" key="7">
    <source>
        <dbReference type="PROSITE-ProRule" id="PRU00175"/>
    </source>
</evidence>
<dbReference type="SUPFAM" id="SSF49899">
    <property type="entry name" value="Concanavalin A-like lectins/glucanases"/>
    <property type="match status" value="1"/>
</dbReference>
<evidence type="ECO:0000256" key="1">
    <source>
        <dbReference type="ARBA" id="ARBA00004496"/>
    </source>
</evidence>
<keyword evidence="4" id="KW-0479">Metal-binding</keyword>
<dbReference type="InterPro" id="IPR003879">
    <property type="entry name" value="Butyrophylin_SPRY"/>
</dbReference>
<dbReference type="GeneTree" id="ENSGT00940000164374"/>
<dbReference type="InterPro" id="IPR013083">
    <property type="entry name" value="Znf_RING/FYVE/PHD"/>
</dbReference>
<feature type="domain" description="B30.2/SPRY" evidence="10">
    <location>
        <begin position="274"/>
        <end position="470"/>
    </location>
</feature>
<feature type="domain" description="RING-type" evidence="9">
    <location>
        <begin position="61"/>
        <end position="102"/>
    </location>
</feature>
<dbReference type="Pfam" id="PF00097">
    <property type="entry name" value="zf-C3HC4"/>
    <property type="match status" value="1"/>
</dbReference>
<dbReference type="PANTHER" id="PTHR24103">
    <property type="entry name" value="E3 UBIQUITIN-PROTEIN LIGASE TRIM"/>
    <property type="match status" value="1"/>
</dbReference>
<dbReference type="Pfam" id="PF00622">
    <property type="entry name" value="SPRY"/>
    <property type="match status" value="1"/>
</dbReference>
<keyword evidence="5 7" id="KW-0863">Zinc-finger</keyword>
<dbReference type="SUPFAM" id="SSF57850">
    <property type="entry name" value="RING/U-box"/>
    <property type="match status" value="1"/>
</dbReference>
<proteinExistence type="inferred from homology"/>
<name>A0A8C7XDR7_9TELE</name>
<keyword evidence="3" id="KW-0963">Cytoplasm</keyword>
<dbReference type="GO" id="GO:0008270">
    <property type="term" value="F:zinc ion binding"/>
    <property type="evidence" value="ECO:0007669"/>
    <property type="project" value="UniProtKB-KW"/>
</dbReference>
<dbReference type="SMART" id="SM00184">
    <property type="entry name" value="RING"/>
    <property type="match status" value="1"/>
</dbReference>
<keyword evidence="8" id="KW-0175">Coiled coil</keyword>
<evidence type="ECO:0000256" key="3">
    <source>
        <dbReference type="ARBA" id="ARBA00022490"/>
    </source>
</evidence>
<evidence type="ECO:0000313" key="11">
    <source>
        <dbReference type="Ensembl" id="ENSOSIP00000011148.1"/>
    </source>
</evidence>
<evidence type="ECO:0000256" key="5">
    <source>
        <dbReference type="ARBA" id="ARBA00022771"/>
    </source>
</evidence>
<feature type="coiled-coil region" evidence="8">
    <location>
        <begin position="186"/>
        <end position="235"/>
    </location>
</feature>
<comment type="similarity">
    <text evidence="2">Belongs to the TRIM/RBCC family.</text>
</comment>
<dbReference type="PROSITE" id="PS00518">
    <property type="entry name" value="ZF_RING_1"/>
    <property type="match status" value="1"/>
</dbReference>
<organism evidence="11 12">
    <name type="scientific">Oryzias sinensis</name>
    <name type="common">Chinese medaka</name>
    <dbReference type="NCBI Taxonomy" id="183150"/>
    <lineage>
        <taxon>Eukaryota</taxon>
        <taxon>Metazoa</taxon>
        <taxon>Chordata</taxon>
        <taxon>Craniata</taxon>
        <taxon>Vertebrata</taxon>
        <taxon>Euteleostomi</taxon>
        <taxon>Actinopterygii</taxon>
        <taxon>Neopterygii</taxon>
        <taxon>Teleostei</taxon>
        <taxon>Neoteleostei</taxon>
        <taxon>Acanthomorphata</taxon>
        <taxon>Ovalentaria</taxon>
        <taxon>Atherinomorphae</taxon>
        <taxon>Beloniformes</taxon>
        <taxon>Adrianichthyidae</taxon>
        <taxon>Oryziinae</taxon>
        <taxon>Oryzias</taxon>
    </lineage>
</organism>
<dbReference type="FunFam" id="2.60.120.920:FF:000004">
    <property type="entry name" value="Butyrophilin subfamily 1 member A1"/>
    <property type="match status" value="1"/>
</dbReference>
<dbReference type="Gene3D" id="1.20.5.170">
    <property type="match status" value="1"/>
</dbReference>
<dbReference type="SMART" id="SM00589">
    <property type="entry name" value="PRY"/>
    <property type="match status" value="1"/>
</dbReference>